<comment type="caution">
    <text evidence="2">The sequence shown here is derived from an EMBL/GenBank/DDBJ whole genome shotgun (WGS) entry which is preliminary data.</text>
</comment>
<protein>
    <submittedName>
        <fullName evidence="2">Uncharacterized protein</fullName>
    </submittedName>
</protein>
<reference evidence="2 3" key="1">
    <citation type="submission" date="2019-07" db="EMBL/GenBank/DDBJ databases">
        <title>Whole genome shotgun sequence of Methylobacterium gnaphalii NBRC 107716.</title>
        <authorList>
            <person name="Hosoyama A."/>
            <person name="Uohara A."/>
            <person name="Ohji S."/>
            <person name="Ichikawa N."/>
        </authorList>
    </citation>
    <scope>NUCLEOTIDE SEQUENCE [LARGE SCALE GENOMIC DNA]</scope>
    <source>
        <strain evidence="2 3">NBRC 107716</strain>
    </source>
</reference>
<proteinExistence type="predicted"/>
<name>A0A512JK12_9HYPH</name>
<organism evidence="2 3">
    <name type="scientific">Methylobacterium gnaphalii</name>
    <dbReference type="NCBI Taxonomy" id="1010610"/>
    <lineage>
        <taxon>Bacteria</taxon>
        <taxon>Pseudomonadati</taxon>
        <taxon>Pseudomonadota</taxon>
        <taxon>Alphaproteobacteria</taxon>
        <taxon>Hyphomicrobiales</taxon>
        <taxon>Methylobacteriaceae</taxon>
        <taxon>Methylobacterium</taxon>
    </lineage>
</organism>
<gene>
    <name evidence="2" type="ORF">MGN01_20470</name>
</gene>
<accession>A0A512JK12</accession>
<dbReference type="EMBL" id="BJZV01000009">
    <property type="protein sequence ID" value="GEP10202.1"/>
    <property type="molecule type" value="Genomic_DNA"/>
</dbReference>
<evidence type="ECO:0000256" key="1">
    <source>
        <dbReference type="SAM" id="MobiDB-lite"/>
    </source>
</evidence>
<dbReference type="Proteomes" id="UP000321750">
    <property type="component" value="Unassembled WGS sequence"/>
</dbReference>
<dbReference type="AlphaFoldDB" id="A0A512JK12"/>
<evidence type="ECO:0000313" key="2">
    <source>
        <dbReference type="EMBL" id="GEP10202.1"/>
    </source>
</evidence>
<feature type="region of interest" description="Disordered" evidence="1">
    <location>
        <begin position="1"/>
        <end position="42"/>
    </location>
</feature>
<sequence length="141" mass="15487">MRSLDHRPIGLNQDLLKPHDDVVEDGLFKEPPLQEKQGPEAEALELEPEFRRTREHFAARHAAGQQSLLYLASEEIAHGLNGPAHGLSEDPQNSGETLVAEPESAGFGHDLHKFDIVVAHGSAALKFRQSHGIPKTPDPLE</sequence>
<keyword evidence="3" id="KW-1185">Reference proteome</keyword>
<evidence type="ECO:0000313" key="3">
    <source>
        <dbReference type="Proteomes" id="UP000321750"/>
    </source>
</evidence>